<reference evidence="3 4" key="1">
    <citation type="submission" date="2022-10" db="EMBL/GenBank/DDBJ databases">
        <title>Comparative genomics and taxonomic characterization of three novel marine species of genus Reichenbachiella exhibiting antioxidant and polysaccharide degradation activities.</title>
        <authorList>
            <person name="Muhammad N."/>
            <person name="Lee Y.-J."/>
            <person name="Ko J."/>
            <person name="Kim S.-G."/>
        </authorList>
    </citation>
    <scope>NUCLEOTIDE SEQUENCE [LARGE SCALE GENOMIC DNA]</scope>
    <source>
        <strain evidence="3 4">ABR2-5</strain>
    </source>
</reference>
<dbReference type="Pfam" id="PF10282">
    <property type="entry name" value="Lactonase"/>
    <property type="match status" value="1"/>
</dbReference>
<keyword evidence="4" id="KW-1185">Reference proteome</keyword>
<comment type="caution">
    <text evidence="3">The sequence shown here is derived from an EMBL/GenBank/DDBJ whole genome shotgun (WGS) entry which is preliminary data.</text>
</comment>
<protein>
    <submittedName>
        <fullName evidence="3">Lactonase family protein</fullName>
    </submittedName>
</protein>
<dbReference type="InterPro" id="IPR015943">
    <property type="entry name" value="WD40/YVTN_repeat-like_dom_sf"/>
</dbReference>
<dbReference type="InterPro" id="IPR050282">
    <property type="entry name" value="Cycloisomerase_2"/>
</dbReference>
<dbReference type="EMBL" id="JAOYOD010000001">
    <property type="protein sequence ID" value="MCV9386639.1"/>
    <property type="molecule type" value="Genomic_DNA"/>
</dbReference>
<keyword evidence="2" id="KW-0119">Carbohydrate metabolism</keyword>
<sequence>MKKIVVRQLCLSAIVVFSSLILKAGDLSEYWIYISSYESGGDHGIGVYSWNPEKRSLSPSFLSDAVKNSSYLTVDSINNRLYSVYGNAIHGFLIKRSTGELVLIDSMMTSGRGGAYISQTSDMNHLMVAYYRSSAIGTYKLEPTTGSIASEIVYKTFNGNSVNLKRQEASHPHMIYQRPNSNKVLVPDLGTDQLMFFDLHSNGHLTQSKKSGIKLEPGMGPRHIDFHPQLPYVFLLAELSGDVVAMKLDINNDIGHIIDTQSILPENYDQFNKSADILVSKDGRFLYASNRGHDSIAICEIDPLTGEIALKRIMSSGGNWPRALAIDPTGDFLLVANKRSNNIVVFEINHQTGDLTEVMSLDTLPNPQCIRFIKK</sequence>
<evidence type="ECO:0000256" key="1">
    <source>
        <dbReference type="ARBA" id="ARBA00005564"/>
    </source>
</evidence>
<accession>A0ABT3CSL8</accession>
<comment type="similarity">
    <text evidence="1">Belongs to the cycloisomerase 2 family.</text>
</comment>
<dbReference type="PANTHER" id="PTHR30344:SF1">
    <property type="entry name" value="6-PHOSPHOGLUCONOLACTONASE"/>
    <property type="match status" value="1"/>
</dbReference>
<organism evidence="3 4">
    <name type="scientific">Reichenbachiella ulvae</name>
    <dbReference type="NCBI Taxonomy" id="2980104"/>
    <lineage>
        <taxon>Bacteria</taxon>
        <taxon>Pseudomonadati</taxon>
        <taxon>Bacteroidota</taxon>
        <taxon>Cytophagia</taxon>
        <taxon>Cytophagales</taxon>
        <taxon>Reichenbachiellaceae</taxon>
        <taxon>Reichenbachiella</taxon>
    </lineage>
</organism>
<keyword evidence="2" id="KW-0313">Glucose metabolism</keyword>
<dbReference type="RefSeq" id="WP_264137452.1">
    <property type="nucleotide sequence ID" value="NZ_JAOYOD010000001.1"/>
</dbReference>
<evidence type="ECO:0000313" key="4">
    <source>
        <dbReference type="Proteomes" id="UP001300692"/>
    </source>
</evidence>
<dbReference type="InterPro" id="IPR019405">
    <property type="entry name" value="Lactonase_7-beta_prop"/>
</dbReference>
<name>A0ABT3CSL8_9BACT</name>
<proteinExistence type="inferred from homology"/>
<evidence type="ECO:0000256" key="2">
    <source>
        <dbReference type="ARBA" id="ARBA00022526"/>
    </source>
</evidence>
<gene>
    <name evidence="3" type="ORF">N7U62_08195</name>
</gene>
<dbReference type="PANTHER" id="PTHR30344">
    <property type="entry name" value="6-PHOSPHOGLUCONOLACTONASE-RELATED"/>
    <property type="match status" value="1"/>
</dbReference>
<dbReference type="Proteomes" id="UP001300692">
    <property type="component" value="Unassembled WGS sequence"/>
</dbReference>
<dbReference type="InterPro" id="IPR011048">
    <property type="entry name" value="Haem_d1_sf"/>
</dbReference>
<dbReference type="Gene3D" id="2.130.10.10">
    <property type="entry name" value="YVTN repeat-like/Quinoprotein amine dehydrogenase"/>
    <property type="match status" value="1"/>
</dbReference>
<evidence type="ECO:0000313" key="3">
    <source>
        <dbReference type="EMBL" id="MCV9386639.1"/>
    </source>
</evidence>
<dbReference type="SUPFAM" id="SSF51004">
    <property type="entry name" value="C-terminal (heme d1) domain of cytochrome cd1-nitrite reductase"/>
    <property type="match status" value="1"/>
</dbReference>